<name>A0ABT3ZUM9_9BURK</name>
<organism evidence="1 2">
    <name type="scientific">Robbsia betulipollinis</name>
    <dbReference type="NCBI Taxonomy" id="2981849"/>
    <lineage>
        <taxon>Bacteria</taxon>
        <taxon>Pseudomonadati</taxon>
        <taxon>Pseudomonadota</taxon>
        <taxon>Betaproteobacteria</taxon>
        <taxon>Burkholderiales</taxon>
        <taxon>Burkholderiaceae</taxon>
        <taxon>Robbsia</taxon>
    </lineage>
</organism>
<reference evidence="1" key="1">
    <citation type="submission" date="2022-11" db="EMBL/GenBank/DDBJ databases">
        <title>Robbsia betulipollinis sp. nov., isolated from pollen of birch (Betula pendula).</title>
        <authorList>
            <person name="Shi H."/>
            <person name="Ambika Manirajan B."/>
            <person name="Ratering S."/>
            <person name="Geissler-Plaum R."/>
            <person name="Schnell S."/>
        </authorList>
    </citation>
    <scope>NUCLEOTIDE SEQUENCE</scope>
    <source>
        <strain evidence="1">Bb-Pol-6</strain>
    </source>
</reference>
<gene>
    <name evidence="1" type="ORF">OVY01_20855</name>
</gene>
<dbReference type="RefSeq" id="WP_267849493.1">
    <property type="nucleotide sequence ID" value="NZ_JAPMXC010000010.1"/>
</dbReference>
<comment type="caution">
    <text evidence="1">The sequence shown here is derived from an EMBL/GenBank/DDBJ whole genome shotgun (WGS) entry which is preliminary data.</text>
</comment>
<keyword evidence="2" id="KW-1185">Reference proteome</keyword>
<evidence type="ECO:0000313" key="1">
    <source>
        <dbReference type="EMBL" id="MCY0389600.1"/>
    </source>
</evidence>
<accession>A0ABT3ZUM9</accession>
<protein>
    <submittedName>
        <fullName evidence="1">Uncharacterized protein</fullName>
    </submittedName>
</protein>
<dbReference type="EMBL" id="JAPMXC010000010">
    <property type="protein sequence ID" value="MCY0389600.1"/>
    <property type="molecule type" value="Genomic_DNA"/>
</dbReference>
<dbReference type="Proteomes" id="UP001082899">
    <property type="component" value="Unassembled WGS sequence"/>
</dbReference>
<evidence type="ECO:0000313" key="2">
    <source>
        <dbReference type="Proteomes" id="UP001082899"/>
    </source>
</evidence>
<proteinExistence type="predicted"/>
<sequence length="120" mass="13345">MPRKIENLGGKNIDLTIPDSLREVYVDGISQLQVGIPVTKIMFHSMTTLSEGNDVPEQRTANLSVVIPTQALFELVANMATTTDQIVMHGIETAISSYRENMLEQAVRLRELTKSKENSD</sequence>